<feature type="transmembrane region" description="Helical" evidence="1">
    <location>
        <begin position="78"/>
        <end position="97"/>
    </location>
</feature>
<evidence type="ECO:0000313" key="2">
    <source>
        <dbReference type="EMBL" id="MDX6848752.1"/>
    </source>
</evidence>
<dbReference type="RefSeq" id="WP_302724045.1">
    <property type="nucleotide sequence ID" value="NZ_JAULRU010000731.1"/>
</dbReference>
<comment type="caution">
    <text evidence="2">The sequence shown here is derived from an EMBL/GenBank/DDBJ whole genome shotgun (WGS) entry which is preliminary data.</text>
</comment>
<keyword evidence="1" id="KW-0812">Transmembrane</keyword>
<accession>A0ABU4RV74</accession>
<organism evidence="2 3">
    <name type="scientific">Gilvimarinus gilvus</name>
    <dbReference type="NCBI Taxonomy" id="3058038"/>
    <lineage>
        <taxon>Bacteria</taxon>
        <taxon>Pseudomonadati</taxon>
        <taxon>Pseudomonadota</taxon>
        <taxon>Gammaproteobacteria</taxon>
        <taxon>Cellvibrionales</taxon>
        <taxon>Cellvibrionaceae</taxon>
        <taxon>Gilvimarinus</taxon>
    </lineage>
</organism>
<reference evidence="2 3" key="1">
    <citation type="submission" date="2023-11" db="EMBL/GenBank/DDBJ databases">
        <title>Gilvimarinus fulvus sp. nov., isolated from the surface of Kelp.</title>
        <authorList>
            <person name="Sun Y.Y."/>
            <person name="Gong Y."/>
            <person name="Du Z.J."/>
        </authorList>
    </citation>
    <scope>NUCLEOTIDE SEQUENCE [LARGE SCALE GENOMIC DNA]</scope>
    <source>
        <strain evidence="2 3">SDUM040013</strain>
    </source>
</reference>
<keyword evidence="1" id="KW-1133">Transmembrane helix</keyword>
<evidence type="ECO:0000256" key="1">
    <source>
        <dbReference type="SAM" id="Phobius"/>
    </source>
</evidence>
<protein>
    <submittedName>
        <fullName evidence="2">Uncharacterized protein</fullName>
    </submittedName>
</protein>
<keyword evidence="3" id="KW-1185">Reference proteome</keyword>
<name>A0ABU4RV74_9GAMM</name>
<gene>
    <name evidence="2" type="ORF">SCD92_05230</name>
</gene>
<keyword evidence="1" id="KW-0472">Membrane</keyword>
<dbReference type="Proteomes" id="UP001273505">
    <property type="component" value="Unassembled WGS sequence"/>
</dbReference>
<dbReference type="EMBL" id="JAXAFO010000006">
    <property type="protein sequence ID" value="MDX6848752.1"/>
    <property type="molecule type" value="Genomic_DNA"/>
</dbReference>
<evidence type="ECO:0000313" key="3">
    <source>
        <dbReference type="Proteomes" id="UP001273505"/>
    </source>
</evidence>
<proteinExistence type="predicted"/>
<sequence length="111" mass="11749">MLKAAQPMRAKAQNMTGYVTGVVLCLWLALNFLFPVSINNSGFDLSGSMELTEPVHIPVGFDTSEGAEDDATLGRVEHTIPVTLTALALLALLLIGCGQKYSGFSARAPPV</sequence>